<reference evidence="1 2" key="1">
    <citation type="submission" date="2013-11" db="EMBL/GenBank/DDBJ databases">
        <title>Metagenomic analysis of a methanogenic consortium involved in long chain n-alkane degradation.</title>
        <authorList>
            <person name="Davidova I.A."/>
            <person name="Callaghan A.V."/>
            <person name="Wawrik B."/>
            <person name="Pruitt S."/>
            <person name="Marks C."/>
            <person name="Duncan K.E."/>
            <person name="Suflita J.M."/>
        </authorList>
    </citation>
    <scope>NUCLEOTIDE SEQUENCE [LARGE SCALE GENOMIC DNA]</scope>
    <source>
        <strain evidence="1 2">SPR</strain>
    </source>
</reference>
<dbReference type="AlphaFoldDB" id="A0A0D2JBL4"/>
<sequence length="37" mass="4314">MNLPRAQKTFINQENFLNFNLDKKPYLALETTTSKAI</sequence>
<evidence type="ECO:0000313" key="2">
    <source>
        <dbReference type="Proteomes" id="UP000032233"/>
    </source>
</evidence>
<comment type="caution">
    <text evidence="1">The sequence shown here is derived from an EMBL/GenBank/DDBJ whole genome shotgun (WGS) entry which is preliminary data.</text>
</comment>
<protein>
    <submittedName>
        <fullName evidence="1">Uncharacterized protein</fullName>
    </submittedName>
</protein>
<organism evidence="1 2">
    <name type="scientific">Dethiosulfatarculus sandiegensis</name>
    <dbReference type="NCBI Taxonomy" id="1429043"/>
    <lineage>
        <taxon>Bacteria</taxon>
        <taxon>Pseudomonadati</taxon>
        <taxon>Thermodesulfobacteriota</taxon>
        <taxon>Desulfarculia</taxon>
        <taxon>Desulfarculales</taxon>
        <taxon>Desulfarculaceae</taxon>
        <taxon>Dethiosulfatarculus</taxon>
    </lineage>
</organism>
<dbReference type="EMBL" id="AZAC01000018">
    <property type="protein sequence ID" value="KIX13156.1"/>
    <property type="molecule type" value="Genomic_DNA"/>
</dbReference>
<dbReference type="InParanoid" id="A0A0D2JBL4"/>
<proteinExistence type="predicted"/>
<evidence type="ECO:0000313" key="1">
    <source>
        <dbReference type="EMBL" id="KIX13156.1"/>
    </source>
</evidence>
<dbReference type="Proteomes" id="UP000032233">
    <property type="component" value="Unassembled WGS sequence"/>
</dbReference>
<gene>
    <name evidence="1" type="ORF">X474_15515</name>
</gene>
<name>A0A0D2JBL4_9BACT</name>
<keyword evidence="2" id="KW-1185">Reference proteome</keyword>
<accession>A0A0D2JBL4</accession>